<dbReference type="Gene3D" id="3.20.20.100">
    <property type="entry name" value="NADP-dependent oxidoreductase domain"/>
    <property type="match status" value="2"/>
</dbReference>
<dbReference type="GO" id="GO:0044550">
    <property type="term" value="P:secondary metabolite biosynthetic process"/>
    <property type="evidence" value="ECO:0007669"/>
    <property type="project" value="UniProtKB-ARBA"/>
</dbReference>
<comment type="pathway">
    <text evidence="1">Secondary metabolite biosynthesis; terpenoid biosynthesis.</text>
</comment>
<proteinExistence type="predicted"/>
<gene>
    <name evidence="4" type="ORF">EPI10_005126</name>
</gene>
<dbReference type="OrthoDB" id="416253at2759"/>
<dbReference type="InterPro" id="IPR023210">
    <property type="entry name" value="NADP_OxRdtase_dom"/>
</dbReference>
<dbReference type="AlphaFoldDB" id="A0A5B6WNL8"/>
<dbReference type="PROSITE" id="PS00798">
    <property type="entry name" value="ALDOKETO_REDUCTASE_1"/>
    <property type="match status" value="2"/>
</dbReference>
<evidence type="ECO:0000256" key="1">
    <source>
        <dbReference type="ARBA" id="ARBA00004721"/>
    </source>
</evidence>
<feature type="domain" description="NADP-dependent oxidoreductase" evidence="3">
    <location>
        <begin position="363"/>
        <end position="417"/>
    </location>
</feature>
<dbReference type="FunFam" id="3.20.20.100:FF:000014">
    <property type="entry name" value="NAD(P)-linked oxidoreductase superfamily protein"/>
    <property type="match status" value="1"/>
</dbReference>
<dbReference type="PRINTS" id="PR00069">
    <property type="entry name" value="ALDKETRDTASE"/>
</dbReference>
<protein>
    <submittedName>
        <fullName evidence="4">Non-functional NADPH-dependent codeinone reductase 2-like</fullName>
    </submittedName>
</protein>
<accession>A0A5B6WNL8</accession>
<evidence type="ECO:0000313" key="4">
    <source>
        <dbReference type="EMBL" id="KAA3482918.1"/>
    </source>
</evidence>
<dbReference type="CDD" id="cd19124">
    <property type="entry name" value="AKR_AKR4A_4B"/>
    <property type="match status" value="1"/>
</dbReference>
<reference evidence="5" key="1">
    <citation type="journal article" date="2019" name="Plant Biotechnol. J.">
        <title>Genome sequencing of the Australian wild diploid species Gossypium australe highlights disease resistance and delayed gland morphogenesis.</title>
        <authorList>
            <person name="Cai Y."/>
            <person name="Cai X."/>
            <person name="Wang Q."/>
            <person name="Wang P."/>
            <person name="Zhang Y."/>
            <person name="Cai C."/>
            <person name="Xu Y."/>
            <person name="Wang K."/>
            <person name="Zhou Z."/>
            <person name="Wang C."/>
            <person name="Geng S."/>
            <person name="Li B."/>
            <person name="Dong Q."/>
            <person name="Hou Y."/>
            <person name="Wang H."/>
            <person name="Ai P."/>
            <person name="Liu Z."/>
            <person name="Yi F."/>
            <person name="Sun M."/>
            <person name="An G."/>
            <person name="Cheng J."/>
            <person name="Zhang Y."/>
            <person name="Shi Q."/>
            <person name="Xie Y."/>
            <person name="Shi X."/>
            <person name="Chang Y."/>
            <person name="Huang F."/>
            <person name="Chen Y."/>
            <person name="Hong S."/>
            <person name="Mi L."/>
            <person name="Sun Q."/>
            <person name="Zhang L."/>
            <person name="Zhou B."/>
            <person name="Peng R."/>
            <person name="Zhang X."/>
            <person name="Liu F."/>
        </authorList>
    </citation>
    <scope>NUCLEOTIDE SEQUENCE [LARGE SCALE GENOMIC DNA]</scope>
    <source>
        <strain evidence="5">cv. PA1801</strain>
    </source>
</reference>
<dbReference type="SUPFAM" id="SSF51430">
    <property type="entry name" value="NAD(P)-linked oxidoreductase"/>
    <property type="match status" value="2"/>
</dbReference>
<dbReference type="InterPro" id="IPR044497">
    <property type="entry name" value="AKR4A/B"/>
</dbReference>
<evidence type="ECO:0000313" key="5">
    <source>
        <dbReference type="Proteomes" id="UP000325315"/>
    </source>
</evidence>
<keyword evidence="2" id="KW-0560">Oxidoreductase</keyword>
<dbReference type="Pfam" id="PF00248">
    <property type="entry name" value="Aldo_ket_red"/>
    <property type="match status" value="2"/>
</dbReference>
<evidence type="ECO:0000259" key="3">
    <source>
        <dbReference type="Pfam" id="PF00248"/>
    </source>
</evidence>
<evidence type="ECO:0000256" key="2">
    <source>
        <dbReference type="ARBA" id="ARBA00023002"/>
    </source>
</evidence>
<dbReference type="InterPro" id="IPR020471">
    <property type="entry name" value="AKR"/>
</dbReference>
<dbReference type="PROSITE" id="PS00062">
    <property type="entry name" value="ALDOKETO_REDUCTASE_2"/>
    <property type="match status" value="1"/>
</dbReference>
<dbReference type="GO" id="GO:0016616">
    <property type="term" value="F:oxidoreductase activity, acting on the CH-OH group of donors, NAD or NADP as acceptor"/>
    <property type="evidence" value="ECO:0007669"/>
    <property type="project" value="InterPro"/>
</dbReference>
<feature type="domain" description="NADP-dependent oxidoreductase" evidence="3">
    <location>
        <begin position="27"/>
        <end position="296"/>
    </location>
</feature>
<dbReference type="EMBL" id="SMMG02000002">
    <property type="protein sequence ID" value="KAA3482918.1"/>
    <property type="molecule type" value="Genomic_DNA"/>
</dbReference>
<dbReference type="InterPro" id="IPR018170">
    <property type="entry name" value="Aldo/ket_reductase_CS"/>
</dbReference>
<dbReference type="PANTHER" id="PTHR11732">
    <property type="entry name" value="ALDO/KETO REDUCTASE"/>
    <property type="match status" value="1"/>
</dbReference>
<sequence length="417" mass="46489">MDSSCVATSFRIPEQVLTSSGQRMQLLGFGTAAYPLVTPEVAKQAILQAIELGYRHFDTAYIYGTEQPLGEAIVEAISLGLIKSRDELFITTKLWCSDAYGELVLPQLRKSLQNLKMEYVDLYLIHWPLSSKQGRYEFPVRKEEISPMDFGSVWAAMEDCQRLGLTKSIGVSNFSCKKLADILALAKIPPAVNQVEFNPLWNQKKLREYCKANGVLLIGYSPLGASGTLWGSSRVLENEVLKEIAEAKGKTVAQICLKWAFEEGVGVIVKSFNVERMKQNLEILDWSLSEEERKRIGDLPQSRSCTGESFVSENGTFKTIEEFWDGENMGSIPDCVLRWSGQRMPVVGFGTASEIVKGSDFFTFTKQAVLQAIKLGYRHFDTASLYGSEQPLGEAIVEALSLGLIKSRNELFITSKL</sequence>
<organism evidence="4 5">
    <name type="scientific">Gossypium australe</name>
    <dbReference type="NCBI Taxonomy" id="47621"/>
    <lineage>
        <taxon>Eukaryota</taxon>
        <taxon>Viridiplantae</taxon>
        <taxon>Streptophyta</taxon>
        <taxon>Embryophyta</taxon>
        <taxon>Tracheophyta</taxon>
        <taxon>Spermatophyta</taxon>
        <taxon>Magnoliopsida</taxon>
        <taxon>eudicotyledons</taxon>
        <taxon>Gunneridae</taxon>
        <taxon>Pentapetalae</taxon>
        <taxon>rosids</taxon>
        <taxon>malvids</taxon>
        <taxon>Malvales</taxon>
        <taxon>Malvaceae</taxon>
        <taxon>Malvoideae</taxon>
        <taxon>Gossypium</taxon>
    </lineage>
</organism>
<name>A0A5B6WNL8_9ROSI</name>
<dbReference type="Proteomes" id="UP000325315">
    <property type="component" value="Unassembled WGS sequence"/>
</dbReference>
<comment type="caution">
    <text evidence="4">The sequence shown here is derived from an EMBL/GenBank/DDBJ whole genome shotgun (WGS) entry which is preliminary data.</text>
</comment>
<dbReference type="PROSITE" id="PS00063">
    <property type="entry name" value="ALDOKETO_REDUCTASE_3"/>
    <property type="match status" value="1"/>
</dbReference>
<keyword evidence="5" id="KW-1185">Reference proteome</keyword>
<dbReference type="InterPro" id="IPR036812">
    <property type="entry name" value="NAD(P)_OxRdtase_dom_sf"/>
</dbReference>